<dbReference type="Pfam" id="PF00501">
    <property type="entry name" value="AMP-binding"/>
    <property type="match status" value="1"/>
</dbReference>
<evidence type="ECO:0000259" key="1">
    <source>
        <dbReference type="PROSITE" id="PS50075"/>
    </source>
</evidence>
<dbReference type="PANTHER" id="PTHR45527">
    <property type="entry name" value="NONRIBOSOMAL PEPTIDE SYNTHETASE"/>
    <property type="match status" value="1"/>
</dbReference>
<accession>A0ABR7TFV2</accession>
<dbReference type="SUPFAM" id="SSF56801">
    <property type="entry name" value="Acetyl-CoA synthetase-like"/>
    <property type="match status" value="1"/>
</dbReference>
<dbReference type="InterPro" id="IPR009081">
    <property type="entry name" value="PP-bd_ACP"/>
</dbReference>
<dbReference type="InterPro" id="IPR045851">
    <property type="entry name" value="AMP-bd_C_sf"/>
</dbReference>
<name>A0ABR7TFV2_9BACT</name>
<dbReference type="Gene3D" id="1.10.1200.10">
    <property type="entry name" value="ACP-like"/>
    <property type="match status" value="1"/>
</dbReference>
<sequence length="1276" mass="143096">MMNLRSREALFAAAARSTTEKDYWLQEMNALPQKCCFPYDYFPVSGEEPLYQDYKCSLGKEVSERLLWLSYSSEEALQVYALSLVCLLLFRYGGYDEVVLGVPIYQQNRDNLINTCFPLRVHLRPDMTFQDLAERVKDRLLAGMAHQNYPLEVLADDLQRPAAMGEPCSLFDISVIIQGLQPAWYVQYLPHQLSFTFEVTPEGVAMTLRFNSRLYEPATIQSLVTAFLQLQKNVLFETGSPLATLPWNEKKEKVCPENTALHTDIPSLITAYAEKAPDAIAIVCEERQITYKTLVEKSRHIAAHIQRLSMPENTLVAVLLEDDVTTIIACIGIMMAGHAFVPLDGYDTLARQQAAIRDASPQYLVADRNLADRLEINIPVIWSEGIASGNTFIPVNESSLQRAACALYSSLGDMVLISQYALLLHSSHVMTTYYAGIQKVALAVTPACYLGITTLLPVLTGGRTLILSRKGYADTAFIELLTSCKPDLIRITGAQLALLYRQLPQDGLPRRIITLGNIPQRAGPALQLSAGNTTEILHEYSIAEAPGIVTMFKAGTGAGLPFNCPLQEHVTVRDTCCMEMPVGLKGNIYFSGDGLAIGYINTPQQTAATFKGTGANRYFISVDRGYYQDGSLFLYIGNEAPVTTGRYRYSVNEAENTIRNFPGVKEVVLCKDPRQPEALLAFVLSNDDPHVMHTTWENMAVQQLPPFMIPSAFIVVAEIPLTHKGLPDSSRLLLNRERNAGYESPCGRIEERVAQIWDELLKDNSSRISRDDDFFSLGGQSLKAIQMASRISGIFKVRISLVDILRVRTLKKIAALVEERGGIPVTGMMPAVRKLYYHTTSAQRKLYSLQQLQPTTTTYNMTQAYALRGGVDIPQLETAFRRLIERHEALRTSFEVINGELYQQIHASVDFNLQLLEVADGKDIHKLLQHTIRPFDLSRAPLISVTCITAGEQTWLIADAHHIISDGISHQLMARDLSGFYAGITPQPLKLHFKDYVEWLHTEGAKTLAAQEQFWCSEFSIPVTPLRLPLSFKRPALRDFKGQTISFEMDALLTERLRRLAMHEGVTLFVLVLSLYNILLARISGQEDLVVGIPVSDRQQVEMEPVVGCFVNTIALRSYPAAHKSLSAFMVEVNHRLQQALANQQYPIEELVYKLEHAGAKNRNALFDVTFSYNEAAEEENIDHLPDMQPLHIGNRHAKFDLTLHCLAYEEKLLLAFEYSTQLFDEHAVRQFIGYLLQLAHAVEEGGHLLLSDLQLSVTLNSLRENKDDKEIEFSF</sequence>
<comment type="caution">
    <text evidence="2">The sequence shown here is derived from an EMBL/GenBank/DDBJ whole genome shotgun (WGS) entry which is preliminary data.</text>
</comment>
<dbReference type="SUPFAM" id="SSF47336">
    <property type="entry name" value="ACP-like"/>
    <property type="match status" value="1"/>
</dbReference>
<dbReference type="Gene3D" id="3.30.559.30">
    <property type="entry name" value="Nonribosomal peptide synthetase, condensation domain"/>
    <property type="match status" value="2"/>
</dbReference>
<dbReference type="Pfam" id="PF00550">
    <property type="entry name" value="PP-binding"/>
    <property type="match status" value="1"/>
</dbReference>
<evidence type="ECO:0000313" key="3">
    <source>
        <dbReference type="Proteomes" id="UP000659124"/>
    </source>
</evidence>
<dbReference type="PANTHER" id="PTHR45527:SF1">
    <property type="entry name" value="FATTY ACID SYNTHASE"/>
    <property type="match status" value="1"/>
</dbReference>
<dbReference type="InterPro" id="IPR001242">
    <property type="entry name" value="Condensation_dom"/>
</dbReference>
<proteinExistence type="predicted"/>
<gene>
    <name evidence="2" type="ORF">ICL07_02725</name>
</gene>
<feature type="domain" description="Carrier" evidence="1">
    <location>
        <begin position="744"/>
        <end position="821"/>
    </location>
</feature>
<dbReference type="CDD" id="cd19531">
    <property type="entry name" value="LCL_NRPS-like"/>
    <property type="match status" value="1"/>
</dbReference>
<dbReference type="PROSITE" id="PS50075">
    <property type="entry name" value="CARRIER"/>
    <property type="match status" value="1"/>
</dbReference>
<dbReference type="InterPro" id="IPR023213">
    <property type="entry name" value="CAT-like_dom_sf"/>
</dbReference>
<dbReference type="InterPro" id="IPR036736">
    <property type="entry name" value="ACP-like_sf"/>
</dbReference>
<dbReference type="InterPro" id="IPR000873">
    <property type="entry name" value="AMP-dep_synth/lig_dom"/>
</dbReference>
<dbReference type="Proteomes" id="UP000659124">
    <property type="component" value="Unassembled WGS sequence"/>
</dbReference>
<dbReference type="Gene3D" id="3.40.50.12780">
    <property type="entry name" value="N-terminal domain of ligase-like"/>
    <property type="match status" value="1"/>
</dbReference>
<dbReference type="SUPFAM" id="SSF52777">
    <property type="entry name" value="CoA-dependent acyltransferases"/>
    <property type="match status" value="3"/>
</dbReference>
<dbReference type="InterPro" id="IPR042099">
    <property type="entry name" value="ANL_N_sf"/>
</dbReference>
<dbReference type="Gene3D" id="3.30.559.10">
    <property type="entry name" value="Chloramphenicol acetyltransferase-like domain"/>
    <property type="match status" value="1"/>
</dbReference>
<dbReference type="Pfam" id="PF00668">
    <property type="entry name" value="Condensation"/>
    <property type="match status" value="2"/>
</dbReference>
<reference evidence="2 3" key="1">
    <citation type="submission" date="2020-09" db="EMBL/GenBank/DDBJ databases">
        <title>Genome sequences of type strains of Chitinophaga qingshengii and Chitinophaga varians.</title>
        <authorList>
            <person name="Kittiwongwattana C."/>
        </authorList>
    </citation>
    <scope>NUCLEOTIDE SEQUENCE [LARGE SCALE GENOMIC DNA]</scope>
    <source>
        <strain evidence="2 3">JCM 30026</strain>
    </source>
</reference>
<organism evidence="2 3">
    <name type="scientific">Chitinophaga qingshengii</name>
    <dbReference type="NCBI Taxonomy" id="1569794"/>
    <lineage>
        <taxon>Bacteria</taxon>
        <taxon>Pseudomonadati</taxon>
        <taxon>Bacteroidota</taxon>
        <taxon>Chitinophagia</taxon>
        <taxon>Chitinophagales</taxon>
        <taxon>Chitinophagaceae</taxon>
        <taxon>Chitinophaga</taxon>
    </lineage>
</organism>
<dbReference type="RefSeq" id="WP_188086409.1">
    <property type="nucleotide sequence ID" value="NZ_JACVFC010000001.1"/>
</dbReference>
<keyword evidence="3" id="KW-1185">Reference proteome</keyword>
<dbReference type="Gene3D" id="3.30.300.30">
    <property type="match status" value="1"/>
</dbReference>
<dbReference type="EMBL" id="JACVFC010000001">
    <property type="protein sequence ID" value="MBC9929270.1"/>
    <property type="molecule type" value="Genomic_DNA"/>
</dbReference>
<protein>
    <submittedName>
        <fullName evidence="2">AMP-binding protein</fullName>
    </submittedName>
</protein>
<evidence type="ECO:0000313" key="2">
    <source>
        <dbReference type="EMBL" id="MBC9929270.1"/>
    </source>
</evidence>